<organism evidence="2 3">
    <name type="scientific">Corynebacterium falsenii</name>
    <dbReference type="NCBI Taxonomy" id="108486"/>
    <lineage>
        <taxon>Bacteria</taxon>
        <taxon>Bacillati</taxon>
        <taxon>Actinomycetota</taxon>
        <taxon>Actinomycetes</taxon>
        <taxon>Mycobacteriales</taxon>
        <taxon>Corynebacteriaceae</taxon>
        <taxon>Corynebacterium</taxon>
    </lineage>
</organism>
<dbReference type="OrthoDB" id="3214694at2"/>
<keyword evidence="3" id="KW-1185">Reference proteome</keyword>
<evidence type="ECO:0000313" key="3">
    <source>
        <dbReference type="Proteomes" id="UP000285278"/>
    </source>
</evidence>
<accession>A0A418Q8B9</accession>
<dbReference type="STRING" id="1451189.CFAL_05925"/>
<name>A0A418Q8B9_9CORY</name>
<reference evidence="2 3" key="1">
    <citation type="submission" date="2018-09" db="EMBL/GenBank/DDBJ databases">
        <title>Optimization and identification of Corynebacterium falsenii FN1-14 from fish paste.</title>
        <authorList>
            <person name="Daroonpunt R."/>
            <person name="Tanasupawat S."/>
        </authorList>
    </citation>
    <scope>NUCLEOTIDE SEQUENCE [LARGE SCALE GENOMIC DNA]</scope>
    <source>
        <strain evidence="2 3">FN1-14</strain>
    </source>
</reference>
<keyword evidence="1" id="KW-0472">Membrane</keyword>
<dbReference type="AlphaFoldDB" id="A0A418Q8B9"/>
<feature type="transmembrane region" description="Helical" evidence="1">
    <location>
        <begin position="6"/>
        <end position="29"/>
    </location>
</feature>
<protein>
    <recommendedName>
        <fullName evidence="4">NUDIX hydrolase</fullName>
    </recommendedName>
</protein>
<proteinExistence type="predicted"/>
<dbReference type="Proteomes" id="UP000285278">
    <property type="component" value="Unassembled WGS sequence"/>
</dbReference>
<sequence>MITLPVWVVALLILAVVLVVAAVWASAFASRLNRLHVRTDAARISLEGALRARSAVISTLQPELSQQVAHVNRVALRATDMGARSGAENELLSQLDSDIFSQAAFVDASTRVDLAARFYNDAVADTLAVRARPVARVLHLAGRAPLPEYYESMQTGELA</sequence>
<evidence type="ECO:0000313" key="2">
    <source>
        <dbReference type="EMBL" id="RIX35726.1"/>
    </source>
</evidence>
<evidence type="ECO:0008006" key="4">
    <source>
        <dbReference type="Google" id="ProtNLM"/>
    </source>
</evidence>
<gene>
    <name evidence="2" type="ORF">D3M95_04275</name>
</gene>
<keyword evidence="1" id="KW-1133">Transmembrane helix</keyword>
<dbReference type="EMBL" id="QXJK01000003">
    <property type="protein sequence ID" value="RIX35726.1"/>
    <property type="molecule type" value="Genomic_DNA"/>
</dbReference>
<dbReference type="RefSeq" id="WP_025402780.1">
    <property type="nucleotide sequence ID" value="NZ_CBCRUA010000006.1"/>
</dbReference>
<evidence type="ECO:0000256" key="1">
    <source>
        <dbReference type="SAM" id="Phobius"/>
    </source>
</evidence>
<comment type="caution">
    <text evidence="2">The sequence shown here is derived from an EMBL/GenBank/DDBJ whole genome shotgun (WGS) entry which is preliminary data.</text>
</comment>
<keyword evidence="1" id="KW-0812">Transmembrane</keyword>